<dbReference type="Pfam" id="PF03544">
    <property type="entry name" value="TonB_C"/>
    <property type="match status" value="1"/>
</dbReference>
<dbReference type="Proteomes" id="UP000199561">
    <property type="component" value="Unassembled WGS sequence"/>
</dbReference>
<dbReference type="PANTHER" id="PTHR33446">
    <property type="entry name" value="PROTEIN TONB-RELATED"/>
    <property type="match status" value="1"/>
</dbReference>
<comment type="function">
    <text evidence="10">Interacts with outer membrane receptor proteins that carry out high-affinity binding and energy dependent uptake into the periplasmic space of specific substrates. It could act to transduce energy from the cytoplasmic membrane to specific energy-requiring processes in the outer membrane, resulting in the release into the periplasm of ligands bound by these outer membrane proteins.</text>
</comment>
<dbReference type="Proteomes" id="UP000601736">
    <property type="component" value="Unassembled WGS sequence"/>
</dbReference>
<feature type="region of interest" description="Disordered" evidence="11">
    <location>
        <begin position="71"/>
        <end position="154"/>
    </location>
</feature>
<feature type="compositionally biased region" description="Polar residues" evidence="11">
    <location>
        <begin position="139"/>
        <end position="152"/>
    </location>
</feature>
<dbReference type="GO" id="GO:0098797">
    <property type="term" value="C:plasma membrane protein complex"/>
    <property type="evidence" value="ECO:0007669"/>
    <property type="project" value="TreeGrafter"/>
</dbReference>
<keyword evidence="7 10" id="KW-0653">Protein transport</keyword>
<evidence type="ECO:0000256" key="2">
    <source>
        <dbReference type="ARBA" id="ARBA00006555"/>
    </source>
</evidence>
<reference evidence="14 15" key="1">
    <citation type="submission" date="2016-10" db="EMBL/GenBank/DDBJ databases">
        <authorList>
            <person name="de Groot N.N."/>
        </authorList>
    </citation>
    <scope>NUCLEOTIDE SEQUENCE [LARGE SCALE GENOMIC DNA]</scope>
    <source>
        <strain evidence="14 15">Nm146</strain>
    </source>
</reference>
<dbReference type="STRING" id="52442.SAMN05421880_12420"/>
<evidence type="ECO:0000256" key="4">
    <source>
        <dbReference type="ARBA" id="ARBA00022475"/>
    </source>
</evidence>
<evidence type="ECO:0000256" key="8">
    <source>
        <dbReference type="ARBA" id="ARBA00022989"/>
    </source>
</evidence>
<feature type="domain" description="TonB C-terminal" evidence="12">
    <location>
        <begin position="148"/>
        <end position="240"/>
    </location>
</feature>
<organism evidence="14 15">
    <name type="scientific">Nitrosomonas nitrosa</name>
    <dbReference type="NCBI Taxonomy" id="52442"/>
    <lineage>
        <taxon>Bacteria</taxon>
        <taxon>Pseudomonadati</taxon>
        <taxon>Pseudomonadota</taxon>
        <taxon>Betaproteobacteria</taxon>
        <taxon>Nitrosomonadales</taxon>
        <taxon>Nitrosomonadaceae</taxon>
        <taxon>Nitrosomonas</taxon>
    </lineage>
</organism>
<evidence type="ECO:0000256" key="5">
    <source>
        <dbReference type="ARBA" id="ARBA00022519"/>
    </source>
</evidence>
<reference evidence="13" key="2">
    <citation type="submission" date="2021-02" db="EMBL/GenBank/DDBJ databases">
        <authorList>
            <person name="Han P."/>
        </authorList>
    </citation>
    <scope>NUCLEOTIDE SEQUENCE</scope>
    <source>
        <strain evidence="13">Nitrosomonas nitrosa 18-3D</strain>
    </source>
</reference>
<protein>
    <recommendedName>
        <fullName evidence="10">Protein TonB</fullName>
    </recommendedName>
</protein>
<comment type="subcellular location">
    <subcellularLocation>
        <location evidence="1 10">Cell inner membrane</location>
        <topology evidence="1 10">Single-pass membrane protein</topology>
        <orientation evidence="1 10">Periplasmic side</orientation>
    </subcellularLocation>
</comment>
<dbReference type="InterPro" id="IPR037682">
    <property type="entry name" value="TonB_C"/>
</dbReference>
<evidence type="ECO:0000313" key="13">
    <source>
        <dbReference type="EMBL" id="CAE6518628.1"/>
    </source>
</evidence>
<dbReference type="GO" id="GO:0031992">
    <property type="term" value="F:energy transducer activity"/>
    <property type="evidence" value="ECO:0007669"/>
    <property type="project" value="InterPro"/>
</dbReference>
<dbReference type="InterPro" id="IPR051045">
    <property type="entry name" value="TonB-dependent_transducer"/>
</dbReference>
<comment type="similarity">
    <text evidence="2 10">Belongs to the TonB family.</text>
</comment>
<dbReference type="GO" id="GO:0030288">
    <property type="term" value="C:outer membrane-bounded periplasmic space"/>
    <property type="evidence" value="ECO:0007669"/>
    <property type="project" value="InterPro"/>
</dbReference>
<keyword evidence="8 10" id="KW-1133">Transmembrane helix</keyword>
<feature type="transmembrane region" description="Helical" evidence="10">
    <location>
        <begin position="12"/>
        <end position="33"/>
    </location>
</feature>
<evidence type="ECO:0000313" key="15">
    <source>
        <dbReference type="Proteomes" id="UP000199561"/>
    </source>
</evidence>
<evidence type="ECO:0000256" key="6">
    <source>
        <dbReference type="ARBA" id="ARBA00022692"/>
    </source>
</evidence>
<sequence>MKHTKRNSTVSAISIISLIFVLMIHAALIYGMWHHRLPAAMPPMVTLSAELIVPPQPKIESPEATKVDLKAEHVPPPPEKPKVVKKVQPQPKQRQIVANTPVQPEEEFVAPTPPEPVTEPEPAPAKQEKQTVAAARPEQMQTGPVTLSSELSVSCPELSAPEYPALSRRLGEEGKLMLQVELDESGRISNTRIINSSGYSRLDNAALAAVKTWRCRPAVRDGQPVRAIALQPFNFVIQGN</sequence>
<feature type="compositionally biased region" description="Pro residues" evidence="11">
    <location>
        <begin position="111"/>
        <end position="123"/>
    </location>
</feature>
<dbReference type="AlphaFoldDB" id="A0A1I4SFF0"/>
<keyword evidence="5 10" id="KW-0997">Cell inner membrane</keyword>
<dbReference type="GO" id="GO:0015031">
    <property type="term" value="P:protein transport"/>
    <property type="evidence" value="ECO:0007669"/>
    <property type="project" value="UniProtKB-UniRule"/>
</dbReference>
<keyword evidence="3 10" id="KW-0813">Transport</keyword>
<keyword evidence="6 10" id="KW-0812">Transmembrane</keyword>
<evidence type="ECO:0000256" key="1">
    <source>
        <dbReference type="ARBA" id="ARBA00004383"/>
    </source>
</evidence>
<evidence type="ECO:0000256" key="3">
    <source>
        <dbReference type="ARBA" id="ARBA00022448"/>
    </source>
</evidence>
<evidence type="ECO:0000256" key="11">
    <source>
        <dbReference type="SAM" id="MobiDB-lite"/>
    </source>
</evidence>
<proteinExistence type="inferred from homology"/>
<evidence type="ECO:0000256" key="10">
    <source>
        <dbReference type="RuleBase" id="RU362123"/>
    </source>
</evidence>
<dbReference type="InterPro" id="IPR006260">
    <property type="entry name" value="TonB/TolA_C"/>
</dbReference>
<dbReference type="GO" id="GO:0015891">
    <property type="term" value="P:siderophore transport"/>
    <property type="evidence" value="ECO:0007669"/>
    <property type="project" value="InterPro"/>
</dbReference>
<gene>
    <name evidence="13" type="ORF">NMYAN_90036</name>
    <name evidence="14" type="ORF">SAMN05421880_12420</name>
</gene>
<dbReference type="EMBL" id="FOUF01000024">
    <property type="protein sequence ID" value="SFM63195.1"/>
    <property type="molecule type" value="Genomic_DNA"/>
</dbReference>
<keyword evidence="15" id="KW-1185">Reference proteome</keyword>
<dbReference type="PANTHER" id="PTHR33446:SF2">
    <property type="entry name" value="PROTEIN TONB"/>
    <property type="match status" value="1"/>
</dbReference>
<keyword evidence="9 10" id="KW-0472">Membrane</keyword>
<keyword evidence="10" id="KW-0735">Signal-anchor</keyword>
<name>A0A1I4SFF0_9PROT</name>
<dbReference type="InterPro" id="IPR003538">
    <property type="entry name" value="TonB"/>
</dbReference>
<dbReference type="GO" id="GO:0055085">
    <property type="term" value="P:transmembrane transport"/>
    <property type="evidence" value="ECO:0007669"/>
    <property type="project" value="InterPro"/>
</dbReference>
<dbReference type="NCBIfam" id="TIGR01352">
    <property type="entry name" value="tonB_Cterm"/>
    <property type="match status" value="1"/>
</dbReference>
<keyword evidence="4 10" id="KW-1003">Cell membrane</keyword>
<dbReference type="EMBL" id="CAJNAP010000055">
    <property type="protein sequence ID" value="CAE6518628.1"/>
    <property type="molecule type" value="Genomic_DNA"/>
</dbReference>
<evidence type="ECO:0000256" key="7">
    <source>
        <dbReference type="ARBA" id="ARBA00022927"/>
    </source>
</evidence>
<evidence type="ECO:0000256" key="9">
    <source>
        <dbReference type="ARBA" id="ARBA00023136"/>
    </source>
</evidence>
<evidence type="ECO:0000313" key="14">
    <source>
        <dbReference type="EMBL" id="SFM63195.1"/>
    </source>
</evidence>
<dbReference type="Gene3D" id="3.30.1150.10">
    <property type="match status" value="1"/>
</dbReference>
<dbReference type="RefSeq" id="WP_090670749.1">
    <property type="nucleotide sequence ID" value="NZ_CAJNAP010000055.1"/>
</dbReference>
<accession>A0A1I4SFF0</accession>
<dbReference type="SUPFAM" id="SSF74653">
    <property type="entry name" value="TolA/TonB C-terminal domain"/>
    <property type="match status" value="1"/>
</dbReference>
<evidence type="ECO:0000259" key="12">
    <source>
        <dbReference type="PROSITE" id="PS52015"/>
    </source>
</evidence>
<dbReference type="PROSITE" id="PS52015">
    <property type="entry name" value="TONB_CTD"/>
    <property type="match status" value="1"/>
</dbReference>
<dbReference type="PRINTS" id="PR01374">
    <property type="entry name" value="TONBPROTEIN"/>
</dbReference>